<dbReference type="GO" id="GO:0070475">
    <property type="term" value="P:rRNA base methylation"/>
    <property type="evidence" value="ECO:0007669"/>
    <property type="project" value="TreeGrafter"/>
</dbReference>
<sequence length="491" mass="57122">MKKDNKKNDAAAILEIVGLAYNGYGVGKYQDKCSDKITFVDHACPGDIAEVIIYEEHKRYGFGKINKMVYPSSSRVEPVCRYFTICGGCNYLNISYETEVYWKKKIFADNFAKAGLYINNNKPYETIDVIKSEDVLHYRQKISLKVYSDEAVGLFKRNSHYVVDVDYCYLASGRINTMIETIRNFFLKNNKSLLKKIKLIILTDVEAQSAILQLKDEFSGKEKKILSNLDINKIYIEFNEKKEKIEKKRNIQEIRQIREIREDIKDYFTLSGIKFAYESFSFIQVNKKQNENLINLIINYLADYQTKRCGILNKDDFLFDKALDLFCGYGNLTFFALPFVSQMTGVESNIYSVELANKNIILNNDLIERIERCIPDRYKKHSYKKQPFISFINEDVEKFLINAAKNNSSYDLIMIDPPRAGIKGLVGYIADLSPELVIYLSCDHMTLLRDLKEFIQEGYFIDDIKLIDMFPRTYHTESLVFLKNEKIINST</sequence>
<organism evidence="7 8">
    <name type="scientific">Acididesulfobacter guangdongensis</name>
    <dbReference type="NCBI Taxonomy" id="2597225"/>
    <lineage>
        <taxon>Bacteria</taxon>
        <taxon>Deltaproteobacteria</taxon>
        <taxon>Candidatus Acidulodesulfobacterales</taxon>
        <taxon>Candidatus Acididesulfobacter</taxon>
    </lineage>
</organism>
<evidence type="ECO:0000313" key="7">
    <source>
        <dbReference type="EMBL" id="RZD16308.1"/>
    </source>
</evidence>
<dbReference type="SUPFAM" id="SSF50249">
    <property type="entry name" value="Nucleic acid-binding proteins"/>
    <property type="match status" value="1"/>
</dbReference>
<comment type="caution">
    <text evidence="7">The sequence shown here is derived from an EMBL/GenBank/DDBJ whole genome shotgun (WGS) entry which is preliminary data.</text>
</comment>
<dbReference type="Pfam" id="PF05958">
    <property type="entry name" value="tRNA_U5-meth_tr"/>
    <property type="match status" value="1"/>
</dbReference>
<feature type="binding site" evidence="4">
    <location>
        <position position="284"/>
    </location>
    <ligand>
        <name>S-adenosyl-L-methionine</name>
        <dbReference type="ChEBI" id="CHEBI:59789"/>
    </ligand>
</feature>
<keyword evidence="3 4" id="KW-0949">S-adenosyl-L-methionine</keyword>
<dbReference type="EC" id="2.1.1.190" evidence="7"/>
<dbReference type="NCBIfam" id="TIGR00479">
    <property type="entry name" value="rumA"/>
    <property type="match status" value="1"/>
</dbReference>
<dbReference type="Gene3D" id="2.40.50.140">
    <property type="entry name" value="Nucleic acid-binding proteins"/>
    <property type="match status" value="1"/>
</dbReference>
<dbReference type="InterPro" id="IPR029063">
    <property type="entry name" value="SAM-dependent_MTases_sf"/>
</dbReference>
<evidence type="ECO:0000256" key="3">
    <source>
        <dbReference type="ARBA" id="ARBA00022691"/>
    </source>
</evidence>
<comment type="similarity">
    <text evidence="4">Belongs to the class I-like SAM-binding methyltransferase superfamily. RNA M5U methyltransferase family.</text>
</comment>
<dbReference type="PROSITE" id="PS01230">
    <property type="entry name" value="TRMA_1"/>
    <property type="match status" value="1"/>
</dbReference>
<protein>
    <submittedName>
        <fullName evidence="7">23S rRNA (Uracil(1939)-C(5))-methyltransferase RlmD</fullName>
        <ecNumber evidence="7">2.1.1.190</ecNumber>
    </submittedName>
</protein>
<feature type="binding site" evidence="4">
    <location>
        <position position="347"/>
    </location>
    <ligand>
        <name>S-adenosyl-L-methionine</name>
        <dbReference type="ChEBI" id="CHEBI:59789"/>
    </ligand>
</feature>
<dbReference type="AlphaFoldDB" id="A0A519BGB1"/>
<dbReference type="PROSITE" id="PS51687">
    <property type="entry name" value="SAM_MT_RNA_M5U"/>
    <property type="match status" value="1"/>
</dbReference>
<gene>
    <name evidence="7" type="primary">rlmD</name>
    <name evidence="7" type="ORF">EVJ46_04575</name>
</gene>
<dbReference type="PROSITE" id="PS50926">
    <property type="entry name" value="TRAM"/>
    <property type="match status" value="1"/>
</dbReference>
<reference evidence="7 8" key="1">
    <citation type="journal article" date="2019" name="ISME J.">
        <title>Insights into ecological role of a new deltaproteobacterial order Candidatus Acidulodesulfobacterales by metagenomics and metatranscriptomics.</title>
        <authorList>
            <person name="Tan S."/>
            <person name="Liu J."/>
            <person name="Fang Y."/>
            <person name="Hedlund B.P."/>
            <person name="Lian Z.H."/>
            <person name="Huang L.Y."/>
            <person name="Li J.T."/>
            <person name="Huang L.N."/>
            <person name="Li W.J."/>
            <person name="Jiang H.C."/>
            <person name="Dong H.L."/>
            <person name="Shu W.S."/>
        </authorList>
    </citation>
    <scope>NUCLEOTIDE SEQUENCE [LARGE SCALE GENOMIC DNA]</scope>
    <source>
        <strain evidence="7">AP2</strain>
    </source>
</reference>
<dbReference type="Gene3D" id="2.40.50.1070">
    <property type="match status" value="1"/>
</dbReference>
<dbReference type="InterPro" id="IPR012340">
    <property type="entry name" value="NA-bd_OB-fold"/>
</dbReference>
<evidence type="ECO:0000259" key="6">
    <source>
        <dbReference type="PROSITE" id="PS50926"/>
    </source>
</evidence>
<dbReference type="Gene3D" id="3.40.50.150">
    <property type="entry name" value="Vaccinia Virus protein VP39"/>
    <property type="match status" value="1"/>
</dbReference>
<feature type="active site" description="Nucleophile" evidence="4">
    <location>
        <position position="442"/>
    </location>
</feature>
<feature type="binding site" evidence="4">
    <location>
        <position position="416"/>
    </location>
    <ligand>
        <name>S-adenosyl-L-methionine</name>
        <dbReference type="ChEBI" id="CHEBI:59789"/>
    </ligand>
</feature>
<dbReference type="SUPFAM" id="SSF53335">
    <property type="entry name" value="S-adenosyl-L-methionine-dependent methyltransferases"/>
    <property type="match status" value="1"/>
</dbReference>
<proteinExistence type="inferred from homology"/>
<evidence type="ECO:0000256" key="4">
    <source>
        <dbReference type="PROSITE-ProRule" id="PRU01024"/>
    </source>
</evidence>
<feature type="binding site" evidence="4">
    <location>
        <position position="326"/>
    </location>
    <ligand>
        <name>S-adenosyl-L-methionine</name>
        <dbReference type="ChEBI" id="CHEBI:59789"/>
    </ligand>
</feature>
<feature type="domain" description="TRAM" evidence="6">
    <location>
        <begin position="4"/>
        <end position="67"/>
    </location>
</feature>
<evidence type="ECO:0000256" key="5">
    <source>
        <dbReference type="PROSITE-ProRule" id="PRU10015"/>
    </source>
</evidence>
<keyword evidence="1 4" id="KW-0489">Methyltransferase</keyword>
<evidence type="ECO:0000256" key="2">
    <source>
        <dbReference type="ARBA" id="ARBA00022679"/>
    </source>
</evidence>
<evidence type="ECO:0000256" key="1">
    <source>
        <dbReference type="ARBA" id="ARBA00022603"/>
    </source>
</evidence>
<dbReference type="CDD" id="cd02440">
    <property type="entry name" value="AdoMet_MTases"/>
    <property type="match status" value="1"/>
</dbReference>
<dbReference type="InterPro" id="IPR030390">
    <property type="entry name" value="MeTrfase_TrmA_AS"/>
</dbReference>
<name>A0A519BGB1_ACIG2</name>
<dbReference type="PANTHER" id="PTHR11061:SF30">
    <property type="entry name" value="TRNA (URACIL(54)-C(5))-METHYLTRANSFERASE"/>
    <property type="match status" value="1"/>
</dbReference>
<dbReference type="EMBL" id="SGBC01000002">
    <property type="protein sequence ID" value="RZD16308.1"/>
    <property type="molecule type" value="Genomic_DNA"/>
</dbReference>
<dbReference type="InterPro" id="IPR002792">
    <property type="entry name" value="TRAM_dom"/>
</dbReference>
<feature type="active site" evidence="5">
    <location>
        <position position="442"/>
    </location>
</feature>
<evidence type="ECO:0000313" key="8">
    <source>
        <dbReference type="Proteomes" id="UP000316562"/>
    </source>
</evidence>
<dbReference type="Proteomes" id="UP000316562">
    <property type="component" value="Unassembled WGS sequence"/>
</dbReference>
<keyword evidence="2 4" id="KW-0808">Transferase</keyword>
<dbReference type="InterPro" id="IPR010280">
    <property type="entry name" value="U5_MeTrfase_fam"/>
</dbReference>
<dbReference type="PANTHER" id="PTHR11061">
    <property type="entry name" value="RNA M5U METHYLTRANSFERASE"/>
    <property type="match status" value="1"/>
</dbReference>
<accession>A0A519BGB1</accession>
<dbReference type="GO" id="GO:0070041">
    <property type="term" value="F:rRNA (uridine-C5-)-methyltransferase activity"/>
    <property type="evidence" value="ECO:0007669"/>
    <property type="project" value="TreeGrafter"/>
</dbReference>